<reference evidence="2" key="2">
    <citation type="submission" date="2023-02" db="EMBL/GenBank/DDBJ databases">
        <authorList>
            <person name="Swenson N.G."/>
            <person name="Wegrzyn J.L."/>
            <person name="Mcevoy S.L."/>
        </authorList>
    </citation>
    <scope>NUCLEOTIDE SEQUENCE</scope>
    <source>
        <strain evidence="2">91603</strain>
        <tissue evidence="2">Leaf</tissue>
    </source>
</reference>
<gene>
    <name evidence="2" type="ORF">LWI28_006769</name>
</gene>
<dbReference type="EMBL" id="JAJSOW010000003">
    <property type="protein sequence ID" value="KAI9194521.1"/>
    <property type="molecule type" value="Genomic_DNA"/>
</dbReference>
<evidence type="ECO:0000313" key="2">
    <source>
        <dbReference type="EMBL" id="KAI9194521.1"/>
    </source>
</evidence>
<dbReference type="Proteomes" id="UP001064489">
    <property type="component" value="Chromosome 1"/>
</dbReference>
<proteinExistence type="predicted"/>
<accession>A0AAD5JJP2</accession>
<dbReference type="AlphaFoldDB" id="A0AAD5JJP2"/>
<keyword evidence="3" id="KW-1185">Reference proteome</keyword>
<sequence>MKGNIGKGGGNSIGGGNENKASIIGGSEKKGSIGEAPIDPCMFSDPDAPHPPFIPAVSSLHLASCQPMFPPNHFALSPAHQFDDLACSQIQNPLICQQWTAVTWRRRTAALDDDGDRFASFGREVSGLVEDY</sequence>
<organism evidence="2 3">
    <name type="scientific">Acer negundo</name>
    <name type="common">Box elder</name>
    <dbReference type="NCBI Taxonomy" id="4023"/>
    <lineage>
        <taxon>Eukaryota</taxon>
        <taxon>Viridiplantae</taxon>
        <taxon>Streptophyta</taxon>
        <taxon>Embryophyta</taxon>
        <taxon>Tracheophyta</taxon>
        <taxon>Spermatophyta</taxon>
        <taxon>Magnoliopsida</taxon>
        <taxon>eudicotyledons</taxon>
        <taxon>Gunneridae</taxon>
        <taxon>Pentapetalae</taxon>
        <taxon>rosids</taxon>
        <taxon>malvids</taxon>
        <taxon>Sapindales</taxon>
        <taxon>Sapindaceae</taxon>
        <taxon>Hippocastanoideae</taxon>
        <taxon>Acereae</taxon>
        <taxon>Acer</taxon>
    </lineage>
</organism>
<evidence type="ECO:0000256" key="1">
    <source>
        <dbReference type="SAM" id="MobiDB-lite"/>
    </source>
</evidence>
<reference evidence="2" key="1">
    <citation type="journal article" date="2022" name="Plant J.">
        <title>Strategies of tolerance reflected in two North American maple genomes.</title>
        <authorList>
            <person name="McEvoy S.L."/>
            <person name="Sezen U.U."/>
            <person name="Trouern-Trend A."/>
            <person name="McMahon S.M."/>
            <person name="Schaberg P.G."/>
            <person name="Yang J."/>
            <person name="Wegrzyn J.L."/>
            <person name="Swenson N.G."/>
        </authorList>
    </citation>
    <scope>NUCLEOTIDE SEQUENCE</scope>
    <source>
        <strain evidence="2">91603</strain>
    </source>
</reference>
<evidence type="ECO:0000313" key="3">
    <source>
        <dbReference type="Proteomes" id="UP001064489"/>
    </source>
</evidence>
<feature type="region of interest" description="Disordered" evidence="1">
    <location>
        <begin position="1"/>
        <end position="44"/>
    </location>
</feature>
<name>A0AAD5JJP2_ACENE</name>
<comment type="caution">
    <text evidence="2">The sequence shown here is derived from an EMBL/GenBank/DDBJ whole genome shotgun (WGS) entry which is preliminary data.</text>
</comment>
<protein>
    <submittedName>
        <fullName evidence="2">Uncharacterized protein</fullName>
    </submittedName>
</protein>
<feature type="compositionally biased region" description="Gly residues" evidence="1">
    <location>
        <begin position="1"/>
        <end position="17"/>
    </location>
</feature>